<organism evidence="1 2">
    <name type="scientific">Arthrobacter livingstonensis</name>
    <dbReference type="NCBI Taxonomy" id="670078"/>
    <lineage>
        <taxon>Bacteria</taxon>
        <taxon>Bacillati</taxon>
        <taxon>Actinomycetota</taxon>
        <taxon>Actinomycetes</taxon>
        <taxon>Micrococcales</taxon>
        <taxon>Micrococcaceae</taxon>
        <taxon>Arthrobacter</taxon>
    </lineage>
</organism>
<dbReference type="AlphaFoldDB" id="A0A2V5LFY2"/>
<evidence type="ECO:0000313" key="1">
    <source>
        <dbReference type="EMBL" id="PYI68793.1"/>
    </source>
</evidence>
<dbReference type="EMBL" id="QJVD01000004">
    <property type="protein sequence ID" value="PYI68793.1"/>
    <property type="molecule type" value="Genomic_DNA"/>
</dbReference>
<dbReference type="Proteomes" id="UP000247832">
    <property type="component" value="Unassembled WGS sequence"/>
</dbReference>
<sequence>MISEATAKASGLWDDAGATFQAGSVEAAEKRLASKLRASLPAGSGYSCSVETSTLHTATAADLLEWSEWILEDPGDPLEEPANAGD</sequence>
<evidence type="ECO:0000313" key="2">
    <source>
        <dbReference type="Proteomes" id="UP000247832"/>
    </source>
</evidence>
<accession>A0A2V5LFY2</accession>
<name>A0A2V5LFY2_9MICC</name>
<protein>
    <submittedName>
        <fullName evidence="1">Uncharacterized protein</fullName>
    </submittedName>
</protein>
<keyword evidence="2" id="KW-1185">Reference proteome</keyword>
<comment type="caution">
    <text evidence="1">The sequence shown here is derived from an EMBL/GenBank/DDBJ whole genome shotgun (WGS) entry which is preliminary data.</text>
</comment>
<proteinExistence type="predicted"/>
<gene>
    <name evidence="1" type="ORF">CVV68_05780</name>
</gene>
<reference evidence="1 2" key="1">
    <citation type="submission" date="2018-05" db="EMBL/GenBank/DDBJ databases">
        <title>Genetic diversity of glacier-inhabiting Cryobacterium bacteria in China and description of Cryobacterium mengkeensis sp. nov. and Arthrobacter glacialis sp. nov.</title>
        <authorList>
            <person name="Liu Q."/>
            <person name="Xin Y.-H."/>
        </authorList>
    </citation>
    <scope>NUCLEOTIDE SEQUENCE [LARGE SCALE GENOMIC DNA]</scope>
    <source>
        <strain evidence="1 2">LI2</strain>
    </source>
</reference>